<feature type="compositionally biased region" description="Low complexity" evidence="2">
    <location>
        <begin position="323"/>
        <end position="343"/>
    </location>
</feature>
<comment type="caution">
    <text evidence="3">The sequence shown here is derived from an EMBL/GenBank/DDBJ whole genome shotgun (WGS) entry which is preliminary data.</text>
</comment>
<accession>A0A3A8JCZ5</accession>
<feature type="compositionally biased region" description="Low complexity" evidence="2">
    <location>
        <begin position="149"/>
        <end position="158"/>
    </location>
</feature>
<evidence type="ECO:0000256" key="2">
    <source>
        <dbReference type="SAM" id="MobiDB-lite"/>
    </source>
</evidence>
<dbReference type="AlphaFoldDB" id="A0A3A8JCZ5"/>
<proteinExistence type="predicted"/>
<name>A0A3A8JCZ5_9BACT</name>
<feature type="coiled-coil region" evidence="1">
    <location>
        <begin position="198"/>
        <end position="288"/>
    </location>
</feature>
<dbReference type="OrthoDB" id="5382507at2"/>
<protein>
    <submittedName>
        <fullName evidence="3">Cell envelope biogenesis protein TolA</fullName>
    </submittedName>
</protein>
<gene>
    <name evidence="3" type="ORF">D7V88_02010</name>
</gene>
<feature type="region of interest" description="Disordered" evidence="2">
    <location>
        <begin position="28"/>
        <end position="68"/>
    </location>
</feature>
<feature type="region of interest" description="Disordered" evidence="2">
    <location>
        <begin position="134"/>
        <end position="158"/>
    </location>
</feature>
<feature type="compositionally biased region" description="Basic and acidic residues" evidence="2">
    <location>
        <begin position="44"/>
        <end position="68"/>
    </location>
</feature>
<feature type="compositionally biased region" description="Basic and acidic residues" evidence="2">
    <location>
        <begin position="134"/>
        <end position="148"/>
    </location>
</feature>
<evidence type="ECO:0000256" key="1">
    <source>
        <dbReference type="SAM" id="Coils"/>
    </source>
</evidence>
<organism evidence="3 4">
    <name type="scientific">Corallococcus terminator</name>
    <dbReference type="NCBI Taxonomy" id="2316733"/>
    <lineage>
        <taxon>Bacteria</taxon>
        <taxon>Pseudomonadati</taxon>
        <taxon>Myxococcota</taxon>
        <taxon>Myxococcia</taxon>
        <taxon>Myxococcales</taxon>
        <taxon>Cystobacterineae</taxon>
        <taxon>Myxococcaceae</taxon>
        <taxon>Corallococcus</taxon>
    </lineage>
</organism>
<dbReference type="EMBL" id="RAVZ01000006">
    <property type="protein sequence ID" value="RKG93592.1"/>
    <property type="molecule type" value="Genomic_DNA"/>
</dbReference>
<reference evidence="4" key="1">
    <citation type="submission" date="2018-09" db="EMBL/GenBank/DDBJ databases">
        <authorList>
            <person name="Livingstone P.G."/>
            <person name="Whitworth D.E."/>
        </authorList>
    </citation>
    <scope>NUCLEOTIDE SEQUENCE [LARGE SCALE GENOMIC DNA]</scope>
    <source>
        <strain evidence="4">CA054A</strain>
    </source>
</reference>
<dbReference type="Proteomes" id="UP000268094">
    <property type="component" value="Unassembled WGS sequence"/>
</dbReference>
<evidence type="ECO:0000313" key="4">
    <source>
        <dbReference type="Proteomes" id="UP000268094"/>
    </source>
</evidence>
<feature type="compositionally biased region" description="Basic and acidic residues" evidence="2">
    <location>
        <begin position="308"/>
        <end position="322"/>
    </location>
</feature>
<sequence length="359" mass="38672">MVVALILVSIGFAVTLGLLLFGDKGGASGGTANRPSVSSPSFRGELESETKARAKAESEVQRKQKELDEQRAQLQEVKEQLKQTKRKLFDQKEGDKGAQDLVKARAEVERNASIQLAQTREELSHALTENAKLRAEADSRGGNRRREAPAPVQAVTSTPAPVAAAPASTDQIAAPASEPVVSAAVSVPSTPVAPAEPVRRYRELNDADREKMDRLETAANKDRARAVELEKELRRIKGRTDTQARILAVTKSEADLGKDKYKALEKRLNRTLLERDLLRRAIKDLEKKTGMLADRTELTPDEVAASDQRSDEVARARAEAEARAAAPATPTEAAPVETAAPAASTEGEAKPSEAPPSNA</sequence>
<keyword evidence="4" id="KW-1185">Reference proteome</keyword>
<keyword evidence="1" id="KW-0175">Coiled coil</keyword>
<evidence type="ECO:0000313" key="3">
    <source>
        <dbReference type="EMBL" id="RKG93592.1"/>
    </source>
</evidence>
<dbReference type="RefSeq" id="WP_120538884.1">
    <property type="nucleotide sequence ID" value="NZ_RAVZ01000006.1"/>
</dbReference>
<feature type="region of interest" description="Disordered" evidence="2">
    <location>
        <begin position="293"/>
        <end position="359"/>
    </location>
</feature>
<feature type="compositionally biased region" description="Polar residues" evidence="2">
    <location>
        <begin position="30"/>
        <end position="41"/>
    </location>
</feature>